<dbReference type="InterPro" id="IPR027843">
    <property type="entry name" value="DUF4440"/>
</dbReference>
<reference evidence="2" key="1">
    <citation type="submission" date="2022-10" db="EMBL/GenBank/DDBJ databases">
        <title>The complete genomes of actinobacterial strains from the NBC collection.</title>
        <authorList>
            <person name="Joergensen T.S."/>
            <person name="Alvarez Arevalo M."/>
            <person name="Sterndorff E.B."/>
            <person name="Faurdal D."/>
            <person name="Vuksanovic O."/>
            <person name="Mourched A.-S."/>
            <person name="Charusanti P."/>
            <person name="Shaw S."/>
            <person name="Blin K."/>
            <person name="Weber T."/>
        </authorList>
    </citation>
    <scope>NUCLEOTIDE SEQUENCE</scope>
    <source>
        <strain evidence="2">NBC_01401</strain>
    </source>
</reference>
<protein>
    <submittedName>
        <fullName evidence="2">SgcJ/EcaC family oxidoreductase</fullName>
    </submittedName>
</protein>
<sequence>MEPSVEALSAIPARMIEGWNRGDAAEFAADFAEDAELVDFDGTLHKGRDTVIAAQQPAFDTVLKGSRLVRGEVSFARIVGPGLGVVHHRFGMVMAGEEEPLPSRYFLQLFAVVRQNGRWEIATLQNSRLVSLDAAMALDRQAAA</sequence>
<accession>A0AAU3GQN1</accession>
<dbReference type="SUPFAM" id="SSF54427">
    <property type="entry name" value="NTF2-like"/>
    <property type="match status" value="1"/>
</dbReference>
<proteinExistence type="predicted"/>
<dbReference type="InterPro" id="IPR011944">
    <property type="entry name" value="Steroid_delta5-4_isomerase"/>
</dbReference>
<dbReference type="EMBL" id="CP109535">
    <property type="protein sequence ID" value="WTY94748.1"/>
    <property type="molecule type" value="Genomic_DNA"/>
</dbReference>
<evidence type="ECO:0000313" key="2">
    <source>
        <dbReference type="EMBL" id="WTY94748.1"/>
    </source>
</evidence>
<dbReference type="Pfam" id="PF14534">
    <property type="entry name" value="DUF4440"/>
    <property type="match status" value="1"/>
</dbReference>
<dbReference type="InterPro" id="IPR032710">
    <property type="entry name" value="NTF2-like_dom_sf"/>
</dbReference>
<dbReference type="NCBIfam" id="TIGR02246">
    <property type="entry name" value="SgcJ/EcaC family oxidoreductase"/>
    <property type="match status" value="1"/>
</dbReference>
<dbReference type="Gene3D" id="3.10.450.50">
    <property type="match status" value="1"/>
</dbReference>
<evidence type="ECO:0000259" key="1">
    <source>
        <dbReference type="Pfam" id="PF14534"/>
    </source>
</evidence>
<dbReference type="AlphaFoldDB" id="A0AAU3GQN1"/>
<name>A0AAU3GQN1_9ACTN</name>
<feature type="domain" description="DUF4440" evidence="1">
    <location>
        <begin position="11"/>
        <end position="121"/>
    </location>
</feature>
<gene>
    <name evidence="2" type="ORF">OG626_07490</name>
</gene>
<organism evidence="2">
    <name type="scientific">Streptomyces sp. NBC_01401</name>
    <dbReference type="NCBI Taxonomy" id="2903854"/>
    <lineage>
        <taxon>Bacteria</taxon>
        <taxon>Bacillati</taxon>
        <taxon>Actinomycetota</taxon>
        <taxon>Actinomycetes</taxon>
        <taxon>Kitasatosporales</taxon>
        <taxon>Streptomycetaceae</taxon>
        <taxon>Streptomyces</taxon>
    </lineage>
</organism>